<evidence type="ECO:0000313" key="3">
    <source>
        <dbReference type="EMBL" id="KKQ71275.1"/>
    </source>
</evidence>
<dbReference type="InterPro" id="IPR013630">
    <property type="entry name" value="Methyltransf_Zn-bd_dom_put"/>
</dbReference>
<dbReference type="InterPro" id="IPR029063">
    <property type="entry name" value="SAM-dependent_MTases_sf"/>
</dbReference>
<dbReference type="Proteomes" id="UP000034022">
    <property type="component" value="Unassembled WGS sequence"/>
</dbReference>
<gene>
    <name evidence="3" type="ORF">US91_C0001G0202</name>
</gene>
<dbReference type="Gene3D" id="6.20.50.110">
    <property type="entry name" value="Methyltransferase, zinc-binding domain"/>
    <property type="match status" value="1"/>
</dbReference>
<feature type="domain" description="C-methyltransferase" evidence="2">
    <location>
        <begin position="262"/>
        <end position="415"/>
    </location>
</feature>
<feature type="domain" description="Methyltransferase putative zinc binding" evidence="1">
    <location>
        <begin position="17"/>
        <end position="77"/>
    </location>
</feature>
<dbReference type="PANTHER" id="PTHR43861">
    <property type="entry name" value="TRANS-ACONITATE 2-METHYLTRANSFERASE-RELATED"/>
    <property type="match status" value="1"/>
</dbReference>
<dbReference type="EMBL" id="LBUU01000001">
    <property type="protein sequence ID" value="KKQ71275.1"/>
    <property type="molecule type" value="Genomic_DNA"/>
</dbReference>
<sequence length="420" mass="47621">MKKIDHHDVKPGKLDYCQITGSKDIFEAIDLGHQPPCDSLLTIETVNQPEINYPLRLMISKASGLGQLDYAIDGKTVYPSDYPYRAGISKPLQDYLLGFSGDVNNQFKIAPDSLCVDIGCNDGTLLSGFKKLKMRTIGVEPTNMAQYAVIENDIKAIQAFFSEAIADLIVKENGKAKVITMTNVFAHMINLGEVMRGISRLLDKDGIFVTESQYLLDVLLGNQFDQAYHEHIRIYSVKSLVTLFPYYGMEVFDAKRVGAREGSIRVYVGWKGKHAIHKRVKELLNLEEKSGLFKPETWAKWREGIQIEKEKMMEFLYTARRKGKKVVADSCPGRGTVIFNYYGIDHTLVPYISQLPGSEKIGKYLPGTHVPIVDNKIIMKDQPDYIIILAWHYADYIITNWKKKGLKSKFILPLPKFKIL</sequence>
<dbReference type="Pfam" id="PF08484">
    <property type="entry name" value="Methyltransf_14"/>
    <property type="match status" value="1"/>
</dbReference>
<dbReference type="Pfam" id="PF08421">
    <property type="entry name" value="Methyltransf_13"/>
    <property type="match status" value="1"/>
</dbReference>
<evidence type="ECO:0008006" key="5">
    <source>
        <dbReference type="Google" id="ProtNLM"/>
    </source>
</evidence>
<accession>A0A0G0K739</accession>
<comment type="caution">
    <text evidence="3">The sequence shown here is derived from an EMBL/GenBank/DDBJ whole genome shotgun (WGS) entry which is preliminary data.</text>
</comment>
<dbReference type="InterPro" id="IPR013691">
    <property type="entry name" value="MeTrfase_14"/>
</dbReference>
<evidence type="ECO:0000259" key="2">
    <source>
        <dbReference type="Pfam" id="PF08484"/>
    </source>
</evidence>
<evidence type="ECO:0000313" key="4">
    <source>
        <dbReference type="Proteomes" id="UP000034022"/>
    </source>
</evidence>
<dbReference type="Gene3D" id="3.40.50.150">
    <property type="entry name" value="Vaccinia Virus protein VP39"/>
    <property type="match status" value="1"/>
</dbReference>
<protein>
    <recommendedName>
        <fullName evidence="5">C-methyltransferase</fullName>
    </recommendedName>
</protein>
<dbReference type="Gene3D" id="3.40.50.720">
    <property type="entry name" value="NAD(P)-binding Rossmann-like Domain"/>
    <property type="match status" value="1"/>
</dbReference>
<dbReference type="AlphaFoldDB" id="A0A0G0K739"/>
<evidence type="ECO:0000259" key="1">
    <source>
        <dbReference type="Pfam" id="PF08421"/>
    </source>
</evidence>
<dbReference type="Pfam" id="PF13489">
    <property type="entry name" value="Methyltransf_23"/>
    <property type="match status" value="1"/>
</dbReference>
<name>A0A0G0K739_9BACT</name>
<organism evidence="3 4">
    <name type="scientific">Candidatus Falkowbacteria bacterium GW2011_GWE1_38_31</name>
    <dbReference type="NCBI Taxonomy" id="1618638"/>
    <lineage>
        <taxon>Bacteria</taxon>
        <taxon>Candidatus Falkowiibacteriota</taxon>
    </lineage>
</organism>
<dbReference type="SUPFAM" id="SSF53335">
    <property type="entry name" value="S-adenosyl-L-methionine-dependent methyltransferases"/>
    <property type="match status" value="1"/>
</dbReference>
<proteinExistence type="predicted"/>
<reference evidence="3" key="1">
    <citation type="journal article" date="2015" name="Nature">
        <title>rRNA introns, odd ribosomes, and small enigmatic genomes across a large radiation of phyla.</title>
        <authorList>
            <person name="Brown C.T."/>
            <person name="Hug L.A."/>
            <person name="Thomas B.C."/>
            <person name="Sharon I."/>
            <person name="Castelle C.J."/>
            <person name="Singh A."/>
            <person name="Wilkins M.J."/>
            <person name="Williams K.H."/>
            <person name="Banfield J.F."/>
        </authorList>
    </citation>
    <scope>NUCLEOTIDE SEQUENCE [LARGE SCALE GENOMIC DNA]</scope>
</reference>
<dbReference type="PANTHER" id="PTHR43861:SF5">
    <property type="entry name" value="BLL5978 PROTEIN"/>
    <property type="match status" value="1"/>
</dbReference>
<dbReference type="InterPro" id="IPR038576">
    <property type="entry name" value="Methyltransf_Zn-bd_dom_put_sf"/>
</dbReference>